<keyword evidence="6" id="KW-1185">Reference proteome</keyword>
<evidence type="ECO:0000259" key="4">
    <source>
        <dbReference type="Pfam" id="PF14718"/>
    </source>
</evidence>
<dbReference type="InterPro" id="IPR037061">
    <property type="entry name" value="Lytic_TGlycoase_superhlx_L_sf"/>
</dbReference>
<dbReference type="SUPFAM" id="SSF48435">
    <property type="entry name" value="Bacterial muramidases"/>
    <property type="match status" value="1"/>
</dbReference>
<dbReference type="Gene3D" id="1.10.530.10">
    <property type="match status" value="1"/>
</dbReference>
<dbReference type="EMBL" id="JAHSPR010000015">
    <property type="protein sequence ID" value="MBV4398327.1"/>
    <property type="molecule type" value="Genomic_DNA"/>
</dbReference>
<feature type="domain" description="Lytic transglycosylase superhelical linker" evidence="4">
    <location>
        <begin position="447"/>
        <end position="504"/>
    </location>
</feature>
<proteinExistence type="inferred from homology"/>
<dbReference type="SUPFAM" id="SSF53955">
    <property type="entry name" value="Lysozyme-like"/>
    <property type="match status" value="1"/>
</dbReference>
<dbReference type="InterPro" id="IPR012289">
    <property type="entry name" value="Lytic_TGlycosylase_superhlx_L"/>
</dbReference>
<dbReference type="PANTHER" id="PTHR37423">
    <property type="entry name" value="SOLUBLE LYTIC MUREIN TRANSGLYCOSYLASE-RELATED"/>
    <property type="match status" value="1"/>
</dbReference>
<dbReference type="Pfam" id="PF01464">
    <property type="entry name" value="SLT"/>
    <property type="match status" value="1"/>
</dbReference>
<evidence type="ECO:0000313" key="5">
    <source>
        <dbReference type="EMBL" id="MBV4398327.1"/>
    </source>
</evidence>
<evidence type="ECO:0000256" key="2">
    <source>
        <dbReference type="ARBA" id="ARBA00022729"/>
    </source>
</evidence>
<dbReference type="Pfam" id="PF14718">
    <property type="entry name" value="SLT_L"/>
    <property type="match status" value="1"/>
</dbReference>
<dbReference type="InterPro" id="IPR008258">
    <property type="entry name" value="Transglycosylase_SLT_dom_1"/>
</dbReference>
<dbReference type="InterPro" id="IPR023346">
    <property type="entry name" value="Lysozyme-like_dom_sf"/>
</dbReference>
<gene>
    <name evidence="5" type="ORF">KU392_13850</name>
</gene>
<dbReference type="Gene3D" id="1.25.20.10">
    <property type="entry name" value="Bacterial muramidases"/>
    <property type="match status" value="1"/>
</dbReference>
<dbReference type="CDD" id="cd13401">
    <property type="entry name" value="Slt70-like"/>
    <property type="match status" value="1"/>
</dbReference>
<comment type="similarity">
    <text evidence="1">Belongs to the transglycosylase Slt family.</text>
</comment>
<dbReference type="InterPro" id="IPR000189">
    <property type="entry name" value="Transglyc_AS"/>
</dbReference>
<accession>A0ABS6NSX9</accession>
<dbReference type="InterPro" id="IPR008939">
    <property type="entry name" value="Lytic_TGlycosylase_superhlx_U"/>
</dbReference>
<evidence type="ECO:0000256" key="1">
    <source>
        <dbReference type="ARBA" id="ARBA00007734"/>
    </source>
</evidence>
<name>A0ABS6NSX9_9BURK</name>
<dbReference type="PROSITE" id="PS00922">
    <property type="entry name" value="TRANSGLYCOSYLASE"/>
    <property type="match status" value="1"/>
</dbReference>
<reference evidence="5 6" key="1">
    <citation type="submission" date="2021-06" db="EMBL/GenBank/DDBJ databases">
        <authorList>
            <person name="Lu T."/>
            <person name="Wang Q."/>
            <person name="Han X."/>
        </authorList>
    </citation>
    <scope>NUCLEOTIDE SEQUENCE [LARGE SCALE GENOMIC DNA]</scope>
    <source>
        <strain evidence="5 6">LAM0050</strain>
    </source>
</reference>
<dbReference type="Proteomes" id="UP000722165">
    <property type="component" value="Unassembled WGS sequence"/>
</dbReference>
<dbReference type="PANTHER" id="PTHR37423:SF5">
    <property type="entry name" value="SOLUBLE LYTIC MUREIN TRANSGLYCOSYLASE"/>
    <property type="match status" value="1"/>
</dbReference>
<feature type="domain" description="Transglycosylase SLT" evidence="3">
    <location>
        <begin position="527"/>
        <end position="631"/>
    </location>
</feature>
<dbReference type="RefSeq" id="WP_169293220.1">
    <property type="nucleotide sequence ID" value="NZ_JAHSPR010000015.1"/>
</dbReference>
<sequence length="685" mass="76932">MTESNHSKKTRITCWGIFKKQASRWQLGMIPFLLLLTACAETSTSAAEKKIEGQLAPSLKYYGPPAQVPADARNAVISAYAAMQAKNWALLPALAQQARADQELGEYPMFWYLRNQIRSRSEPIPAADILAFLEKSQNPYLHERLKADWILEAARTRDFATVRKLGNVNLDNAQVDCAVLHARHMGNGRVSASQAMDAFRPGTACWDMMAQLYASKVLQWDHIQPLLRDDIEYDNKANARRYAAMLFSPAQMKDYDAFMVNPKAWLSGQSGKAQSREQEELRTLAFSRLARQDREDGYAFLQRTGNTLVSAENRQWILTQFGLVSVLNLEDRADQWYRQAGEGFRLSEYNHAWRVRAALRQPNIDWPWVAKAIGMMPPAQQQEPVWIYWKARAWQAMGNTSAARKGFETVANEDHGFYGQLATEALGRKIMLPPQAPASTSAELAHVRQNRGLQRAVSLFNLGWRPEAVAEWNFAIKGLNDRELIAAAEWAVQENIYDRAINTSLLTQGDINFRQRFLAPFEGKVGQQARNVGLDPAWVYGLIRQESRFVPVARSQVGAAGLMQVMPGTARMVAKKIGMSDFSMSDVNEFDTNTRLGTSYLSMVKSDLGNSEILATAGYNAGPNRSKRWRSSLSGPVEGAIFAETIPFTETRLYVKHVMSNATWYATLFSGQPQSLVQRLGTVTP</sequence>
<evidence type="ECO:0000259" key="3">
    <source>
        <dbReference type="Pfam" id="PF01464"/>
    </source>
</evidence>
<comment type="caution">
    <text evidence="5">The sequence shown here is derived from an EMBL/GenBank/DDBJ whole genome shotgun (WGS) entry which is preliminary data.</text>
</comment>
<dbReference type="Gene3D" id="1.10.1240.20">
    <property type="entry name" value="Lytic transglycosylase, superhelical linker domain"/>
    <property type="match status" value="1"/>
</dbReference>
<protein>
    <submittedName>
        <fullName evidence="5">Lytic transglycosylase domain-containing protein</fullName>
    </submittedName>
</protein>
<evidence type="ECO:0000313" key="6">
    <source>
        <dbReference type="Proteomes" id="UP000722165"/>
    </source>
</evidence>
<organism evidence="5 6">
    <name type="scientific">Advenella alkanexedens</name>
    <dbReference type="NCBI Taxonomy" id="1481665"/>
    <lineage>
        <taxon>Bacteria</taxon>
        <taxon>Pseudomonadati</taxon>
        <taxon>Pseudomonadota</taxon>
        <taxon>Betaproteobacteria</taxon>
        <taxon>Burkholderiales</taxon>
        <taxon>Alcaligenaceae</taxon>
    </lineage>
</organism>
<keyword evidence="2" id="KW-0732">Signal</keyword>